<name>A0A1Q4V2H9_9ACTN</name>
<sequence length="205" mass="22187">MGARSFMLAARIPMSRDGFDAWLRTPLPGLGIIENPSAMYAGWAVDGADPDWDMTALAAHYPQAVAGIRADRDKTPQQLLAARAARGDDLLRHRDEALEVYLYDYHGEETRTRTDLLMLAGAGRFAHPGTEAPVMYWGGDIDPGLPMPGEEPLAVLLVTSTRARFVATYPLDALIADLTPVEADFLTLTGYGHPENPSGTPTLAP</sequence>
<comment type="caution">
    <text evidence="1">The sequence shown here is derived from an EMBL/GenBank/DDBJ whole genome shotgun (WGS) entry which is preliminary data.</text>
</comment>
<organism evidence="1 2">
    <name type="scientific">Streptomyces uncialis</name>
    <dbReference type="NCBI Taxonomy" id="1048205"/>
    <lineage>
        <taxon>Bacteria</taxon>
        <taxon>Bacillati</taxon>
        <taxon>Actinomycetota</taxon>
        <taxon>Actinomycetes</taxon>
        <taxon>Kitasatosporales</taxon>
        <taxon>Streptomycetaceae</taxon>
        <taxon>Streptomyces</taxon>
    </lineage>
</organism>
<proteinExistence type="predicted"/>
<dbReference type="AlphaFoldDB" id="A0A1Q4V2H9"/>
<accession>A0A1Q4V2H9</accession>
<dbReference type="RefSeq" id="WP_073793031.1">
    <property type="nucleotide sequence ID" value="NZ_LFBV01000008.1"/>
</dbReference>
<dbReference type="Proteomes" id="UP000186455">
    <property type="component" value="Unassembled WGS sequence"/>
</dbReference>
<protein>
    <submittedName>
        <fullName evidence="1">Uncharacterized protein</fullName>
    </submittedName>
</protein>
<gene>
    <name evidence="1" type="ORF">AB852_27855</name>
</gene>
<evidence type="ECO:0000313" key="2">
    <source>
        <dbReference type="Proteomes" id="UP000186455"/>
    </source>
</evidence>
<reference evidence="1 2" key="1">
    <citation type="submission" date="2015-06" db="EMBL/GenBank/DDBJ databases">
        <title>Cloning and characterization of the uncialamcin biosynthetic gene cluster.</title>
        <authorList>
            <person name="Yan X."/>
            <person name="Huang T."/>
            <person name="Ge H."/>
            <person name="Shen B."/>
        </authorList>
    </citation>
    <scope>NUCLEOTIDE SEQUENCE [LARGE SCALE GENOMIC DNA]</scope>
    <source>
        <strain evidence="1 2">DCA2648</strain>
    </source>
</reference>
<keyword evidence="2" id="KW-1185">Reference proteome</keyword>
<dbReference type="EMBL" id="LFBV01000008">
    <property type="protein sequence ID" value="OKH92037.1"/>
    <property type="molecule type" value="Genomic_DNA"/>
</dbReference>
<evidence type="ECO:0000313" key="1">
    <source>
        <dbReference type="EMBL" id="OKH92037.1"/>
    </source>
</evidence>